<organism evidence="8 9">
    <name type="scientific">Thermococcus sibiricus</name>
    <dbReference type="NCBI Taxonomy" id="172049"/>
    <lineage>
        <taxon>Archaea</taxon>
        <taxon>Methanobacteriati</taxon>
        <taxon>Methanobacteriota</taxon>
        <taxon>Thermococci</taxon>
        <taxon>Thermococcales</taxon>
        <taxon>Thermococcaceae</taxon>
        <taxon>Thermococcus</taxon>
    </lineage>
</organism>
<accession>A0A124FF44</accession>
<sequence length="416" mass="46200">MDINLLVIGMDYAKYLAGRANWIKGSALAEVMKKASELQKKGMKLVSLAAGDPDPDLIPRKVLGEIAREVLQNQPKSVMYTPANGIPELREEISVFLKKYDNLEVSPENIVLTIGGTGALDLLGRVLIDPGDVIITENPSYINTLLAFEQLGAKIEGVIVDNEGMRVDLLEEKIKELKAKGQKIKFIYTIPTGQNPMGVTMSMDRRKALLELASKYDLLIIEDTAYNAMRYEGGDIVPLKALDNEGRVIVAGTFSKVLGTGFRVGWIIAEGDILKKVLMQKQPIDFCAPALSQYIALEYLRRGYFEKYHLNSALLGYKEKRDLMLKALEENLPDAKFTKPIAGMFVMLFLPEEADGIAFASELMEKEGVVVVPGKPFYTDESGKNAIRLNFSRPSKEDIPVGIEKLAKLYKEKFGE</sequence>
<dbReference type="FunFam" id="3.40.640.10:FF:000053">
    <property type="entry name" value="Aminotransferase, class I"/>
    <property type="match status" value="1"/>
</dbReference>
<name>A0A124FF44_9EURY</name>
<protein>
    <submittedName>
        <fullName evidence="8">Transaminase</fullName>
    </submittedName>
</protein>
<dbReference type="PANTHER" id="PTHR42790">
    <property type="entry name" value="AMINOTRANSFERASE"/>
    <property type="match status" value="1"/>
</dbReference>
<dbReference type="InterPro" id="IPR050859">
    <property type="entry name" value="Class-I_PLP-dep_aminotransf"/>
</dbReference>
<gene>
    <name evidence="8" type="ORF">XD54_1776</name>
</gene>
<keyword evidence="6" id="KW-0663">Pyridoxal phosphate</keyword>
<dbReference type="OMA" id="MIALDSM"/>
<keyword evidence="5" id="KW-0808">Transferase</keyword>
<evidence type="ECO:0000256" key="5">
    <source>
        <dbReference type="ARBA" id="ARBA00022679"/>
    </source>
</evidence>
<dbReference type="InterPro" id="IPR015422">
    <property type="entry name" value="PyrdxlP-dep_Trfase_small"/>
</dbReference>
<comment type="caution">
    <text evidence="8">The sequence shown here is derived from an EMBL/GenBank/DDBJ whole genome shotgun (WGS) entry which is preliminary data.</text>
</comment>
<dbReference type="InterPro" id="IPR015424">
    <property type="entry name" value="PyrdxlP-dep_Trfase"/>
</dbReference>
<dbReference type="CDD" id="cd00609">
    <property type="entry name" value="AAT_like"/>
    <property type="match status" value="1"/>
</dbReference>
<dbReference type="SUPFAM" id="SSF53383">
    <property type="entry name" value="PLP-dependent transferases"/>
    <property type="match status" value="1"/>
</dbReference>
<reference evidence="9" key="1">
    <citation type="journal article" date="2015" name="MBio">
        <title>Genome-Resolved Metagenomic Analysis Reveals Roles for Candidate Phyla and Other Microbial Community Members in Biogeochemical Transformations in Oil Reservoirs.</title>
        <authorList>
            <person name="Hu P."/>
            <person name="Tom L."/>
            <person name="Singh A."/>
            <person name="Thomas B.C."/>
            <person name="Baker B.J."/>
            <person name="Piceno Y.M."/>
            <person name="Andersen G.L."/>
            <person name="Banfield J.F."/>
        </authorList>
    </citation>
    <scope>NUCLEOTIDE SEQUENCE [LARGE SCALE GENOMIC DNA]</scope>
</reference>
<dbReference type="PATRIC" id="fig|172049.5.peg.1731"/>
<proteinExistence type="inferred from homology"/>
<feature type="domain" description="Aminotransferase class I/classII large" evidence="7">
    <location>
        <begin position="45"/>
        <end position="406"/>
    </location>
</feature>
<dbReference type="AlphaFoldDB" id="A0A124FF44"/>
<evidence type="ECO:0000256" key="1">
    <source>
        <dbReference type="ARBA" id="ARBA00001933"/>
    </source>
</evidence>
<dbReference type="GO" id="GO:1901605">
    <property type="term" value="P:alpha-amino acid metabolic process"/>
    <property type="evidence" value="ECO:0007669"/>
    <property type="project" value="TreeGrafter"/>
</dbReference>
<dbReference type="Pfam" id="PF00155">
    <property type="entry name" value="Aminotran_1_2"/>
    <property type="match status" value="1"/>
</dbReference>
<evidence type="ECO:0000313" key="8">
    <source>
        <dbReference type="EMBL" id="KUK16946.1"/>
    </source>
</evidence>
<evidence type="ECO:0000256" key="2">
    <source>
        <dbReference type="ARBA" id="ARBA00007441"/>
    </source>
</evidence>
<comment type="cofactor">
    <cofactor evidence="1">
        <name>pyridoxal 5'-phosphate</name>
        <dbReference type="ChEBI" id="CHEBI:597326"/>
    </cofactor>
</comment>
<evidence type="ECO:0000256" key="6">
    <source>
        <dbReference type="ARBA" id="ARBA00022898"/>
    </source>
</evidence>
<comment type="subunit">
    <text evidence="3">Homodimer.</text>
</comment>
<evidence type="ECO:0000256" key="4">
    <source>
        <dbReference type="ARBA" id="ARBA00022576"/>
    </source>
</evidence>
<comment type="similarity">
    <text evidence="2">Belongs to the class-I pyridoxal-phosphate-dependent aminotransferase family.</text>
</comment>
<dbReference type="EMBL" id="LGFD01000046">
    <property type="protein sequence ID" value="KUK16946.1"/>
    <property type="molecule type" value="Genomic_DNA"/>
</dbReference>
<dbReference type="InterPro" id="IPR004839">
    <property type="entry name" value="Aminotransferase_I/II_large"/>
</dbReference>
<dbReference type="PANTHER" id="PTHR42790:SF19">
    <property type="entry name" value="KYNURENINE_ALPHA-AMINOADIPATE AMINOTRANSFERASE, MITOCHONDRIAL"/>
    <property type="match status" value="1"/>
</dbReference>
<dbReference type="Gene3D" id="3.40.640.10">
    <property type="entry name" value="Type I PLP-dependent aspartate aminotransferase-like (Major domain)"/>
    <property type="match status" value="1"/>
</dbReference>
<keyword evidence="4" id="KW-0032">Aminotransferase</keyword>
<dbReference type="InterPro" id="IPR015421">
    <property type="entry name" value="PyrdxlP-dep_Trfase_major"/>
</dbReference>
<evidence type="ECO:0000313" key="9">
    <source>
        <dbReference type="Proteomes" id="UP000053911"/>
    </source>
</evidence>
<dbReference type="Proteomes" id="UP000053911">
    <property type="component" value="Unassembled WGS sequence"/>
</dbReference>
<evidence type="ECO:0000259" key="7">
    <source>
        <dbReference type="Pfam" id="PF00155"/>
    </source>
</evidence>
<dbReference type="GO" id="GO:0008483">
    <property type="term" value="F:transaminase activity"/>
    <property type="evidence" value="ECO:0007669"/>
    <property type="project" value="UniProtKB-KW"/>
</dbReference>
<dbReference type="Gene3D" id="3.90.1150.10">
    <property type="entry name" value="Aspartate Aminotransferase, domain 1"/>
    <property type="match status" value="1"/>
</dbReference>
<dbReference type="GO" id="GO:0030170">
    <property type="term" value="F:pyridoxal phosphate binding"/>
    <property type="evidence" value="ECO:0007669"/>
    <property type="project" value="InterPro"/>
</dbReference>
<evidence type="ECO:0000256" key="3">
    <source>
        <dbReference type="ARBA" id="ARBA00011738"/>
    </source>
</evidence>